<dbReference type="PANTHER" id="PTHR30372">
    <property type="entry name" value="LIPID-A-DISACCHARIDE SYNTHASE"/>
    <property type="match status" value="1"/>
</dbReference>
<evidence type="ECO:0000256" key="11">
    <source>
        <dbReference type="HAMAP-Rule" id="MF_00392"/>
    </source>
</evidence>
<accession>A0A317C224</accession>
<dbReference type="GO" id="GO:0016020">
    <property type="term" value="C:membrane"/>
    <property type="evidence" value="ECO:0007669"/>
    <property type="project" value="GOC"/>
</dbReference>
<reference evidence="12 13" key="1">
    <citation type="submission" date="2018-05" db="EMBL/GenBank/DDBJ databases">
        <title>Leucothrix arctica sp. nov., isolated from Arctic seawater.</title>
        <authorList>
            <person name="Choi A."/>
            <person name="Baek K."/>
        </authorList>
    </citation>
    <scope>NUCLEOTIDE SEQUENCE [LARGE SCALE GENOMIC DNA]</scope>
    <source>
        <strain evidence="12 13">JCM 18388</strain>
    </source>
</reference>
<evidence type="ECO:0000313" key="13">
    <source>
        <dbReference type="Proteomes" id="UP000245539"/>
    </source>
</evidence>
<dbReference type="Pfam" id="PF02684">
    <property type="entry name" value="LpxB"/>
    <property type="match status" value="1"/>
</dbReference>
<dbReference type="EMBL" id="QGKM01000078">
    <property type="protein sequence ID" value="PWQ92675.1"/>
    <property type="molecule type" value="Genomic_DNA"/>
</dbReference>
<evidence type="ECO:0000256" key="1">
    <source>
        <dbReference type="ARBA" id="ARBA00002056"/>
    </source>
</evidence>
<evidence type="ECO:0000256" key="8">
    <source>
        <dbReference type="ARBA" id="ARBA00022679"/>
    </source>
</evidence>
<dbReference type="Proteomes" id="UP000245539">
    <property type="component" value="Unassembled WGS sequence"/>
</dbReference>
<evidence type="ECO:0000256" key="5">
    <source>
        <dbReference type="ARBA" id="ARBA00022516"/>
    </source>
</evidence>
<comment type="similarity">
    <text evidence="2 11">Belongs to the LpxB family.</text>
</comment>
<dbReference type="InterPro" id="IPR003835">
    <property type="entry name" value="Glyco_trans_19"/>
</dbReference>
<keyword evidence="5 11" id="KW-0444">Lipid biosynthesis</keyword>
<evidence type="ECO:0000256" key="7">
    <source>
        <dbReference type="ARBA" id="ARBA00022676"/>
    </source>
</evidence>
<dbReference type="EC" id="2.4.1.182" evidence="3 11"/>
<dbReference type="NCBIfam" id="TIGR00215">
    <property type="entry name" value="lpxB"/>
    <property type="match status" value="1"/>
</dbReference>
<comment type="function">
    <text evidence="1 11">Condensation of UDP-2,3-diacylglucosamine and 2,3-diacylglucosamine-1-phosphate to form lipid A disaccharide, a precursor of lipid A, a phosphorylated glycolipid that anchors the lipopolysaccharide to the outer membrane of the cell.</text>
</comment>
<evidence type="ECO:0000256" key="10">
    <source>
        <dbReference type="ARBA" id="ARBA00048975"/>
    </source>
</evidence>
<keyword evidence="6 11" id="KW-0441">Lipid A biosynthesis</keyword>
<evidence type="ECO:0000256" key="6">
    <source>
        <dbReference type="ARBA" id="ARBA00022556"/>
    </source>
</evidence>
<dbReference type="PANTHER" id="PTHR30372:SF4">
    <property type="entry name" value="LIPID-A-DISACCHARIDE SYNTHASE, MITOCHONDRIAL-RELATED"/>
    <property type="match status" value="1"/>
</dbReference>
<organism evidence="12 13">
    <name type="scientific">Leucothrix pacifica</name>
    <dbReference type="NCBI Taxonomy" id="1247513"/>
    <lineage>
        <taxon>Bacteria</taxon>
        <taxon>Pseudomonadati</taxon>
        <taxon>Pseudomonadota</taxon>
        <taxon>Gammaproteobacteria</taxon>
        <taxon>Thiotrichales</taxon>
        <taxon>Thiotrichaceae</taxon>
        <taxon>Leucothrix</taxon>
    </lineage>
</organism>
<dbReference type="HAMAP" id="MF_00392">
    <property type="entry name" value="LpxB"/>
    <property type="match status" value="1"/>
</dbReference>
<evidence type="ECO:0000256" key="4">
    <source>
        <dbReference type="ARBA" id="ARBA00020902"/>
    </source>
</evidence>
<dbReference type="GO" id="GO:0008915">
    <property type="term" value="F:lipid-A-disaccharide synthase activity"/>
    <property type="evidence" value="ECO:0007669"/>
    <property type="project" value="UniProtKB-UniRule"/>
</dbReference>
<comment type="catalytic activity">
    <reaction evidence="10 11">
        <text>a lipid X + a UDP-2-N,3-O-bis[(3R)-3-hydroxyacyl]-alpha-D-glucosamine = a lipid A disaccharide + UDP + H(+)</text>
        <dbReference type="Rhea" id="RHEA:67828"/>
        <dbReference type="ChEBI" id="CHEBI:15378"/>
        <dbReference type="ChEBI" id="CHEBI:58223"/>
        <dbReference type="ChEBI" id="CHEBI:137748"/>
        <dbReference type="ChEBI" id="CHEBI:176338"/>
        <dbReference type="ChEBI" id="CHEBI:176343"/>
        <dbReference type="EC" id="2.4.1.182"/>
    </reaction>
</comment>
<evidence type="ECO:0000256" key="3">
    <source>
        <dbReference type="ARBA" id="ARBA00012687"/>
    </source>
</evidence>
<keyword evidence="13" id="KW-1185">Reference proteome</keyword>
<dbReference type="GO" id="GO:0005543">
    <property type="term" value="F:phospholipid binding"/>
    <property type="evidence" value="ECO:0007669"/>
    <property type="project" value="TreeGrafter"/>
</dbReference>
<proteinExistence type="inferred from homology"/>
<dbReference type="UniPathway" id="UPA00973"/>
<gene>
    <name evidence="11" type="primary">lpxB</name>
    <name evidence="12" type="ORF">DKW60_19740</name>
</gene>
<sequence length="382" mass="42718">MKIAIVAGEVSGDILGARLIQALKAYYPDAQFEGIAGPEMQAQGCDSLFEMDRLSVMGFTEVIGRLRELMSIRKSLLQRWTQDPPDVFIGVDAPDFNIWLEQRLHAQATPSVHYVSPSIWAWRQSRVKKFVGNLDLMLALFPFEMDFYKQHQVPVAFVGHPLADEIPLENDKHQARQALDLASEPFTLAVLPGSRSGEIQRIGPDFLLGLKTIHQNHPEWQLVCPLVNDKIAVQFKALHQELAPEVPMTWVSGQSRTVMKAADQILMASGTAVLEGMLVGRPMVAAYRVAALTGWIIQRLGMIKSPFYTLPNNLANQRLVPELIQQELTVEAVITEVEIQFSQTSEQKAQVLRRFSEIHKILKQGASQQAAAAIHELLSKRS</sequence>
<keyword evidence="7 11" id="KW-0328">Glycosyltransferase</keyword>
<name>A0A317C224_9GAMM</name>
<dbReference type="SUPFAM" id="SSF53756">
    <property type="entry name" value="UDP-Glycosyltransferase/glycogen phosphorylase"/>
    <property type="match status" value="1"/>
</dbReference>
<keyword evidence="8 11" id="KW-0808">Transferase</keyword>
<dbReference type="GO" id="GO:0009245">
    <property type="term" value="P:lipid A biosynthetic process"/>
    <property type="evidence" value="ECO:0007669"/>
    <property type="project" value="UniProtKB-UniRule"/>
</dbReference>
<evidence type="ECO:0000256" key="9">
    <source>
        <dbReference type="ARBA" id="ARBA00023098"/>
    </source>
</evidence>
<protein>
    <recommendedName>
        <fullName evidence="4 11">Lipid-A-disaccharide synthase</fullName>
        <ecNumber evidence="3 11">2.4.1.182</ecNumber>
    </recommendedName>
</protein>
<dbReference type="AlphaFoldDB" id="A0A317C224"/>
<dbReference type="OrthoDB" id="9801642at2"/>
<evidence type="ECO:0000313" key="12">
    <source>
        <dbReference type="EMBL" id="PWQ92675.1"/>
    </source>
</evidence>
<comment type="pathway">
    <text evidence="11">Bacterial outer membrane biogenesis; LPS lipid A biosynthesis.</text>
</comment>
<keyword evidence="9 11" id="KW-0443">Lipid metabolism</keyword>
<evidence type="ECO:0000256" key="2">
    <source>
        <dbReference type="ARBA" id="ARBA00007868"/>
    </source>
</evidence>
<dbReference type="RefSeq" id="WP_109839393.1">
    <property type="nucleotide sequence ID" value="NZ_QGKM01000078.1"/>
</dbReference>
<comment type="caution">
    <text evidence="12">The sequence shown here is derived from an EMBL/GenBank/DDBJ whole genome shotgun (WGS) entry which is preliminary data.</text>
</comment>